<proteinExistence type="predicted"/>
<dbReference type="Proteomes" id="UP001163828">
    <property type="component" value="Unassembled WGS sequence"/>
</dbReference>
<protein>
    <submittedName>
        <fullName evidence="1">Uncharacterized protein</fullName>
    </submittedName>
</protein>
<accession>A0ABQ8PXP3</accession>
<dbReference type="EMBL" id="MU791132">
    <property type="protein sequence ID" value="KAJ3991166.1"/>
    <property type="molecule type" value="Genomic_DNA"/>
</dbReference>
<organism evidence="1 2">
    <name type="scientific">Lentinula boryana</name>
    <dbReference type="NCBI Taxonomy" id="40481"/>
    <lineage>
        <taxon>Eukaryota</taxon>
        <taxon>Fungi</taxon>
        <taxon>Dikarya</taxon>
        <taxon>Basidiomycota</taxon>
        <taxon>Agaricomycotina</taxon>
        <taxon>Agaricomycetes</taxon>
        <taxon>Agaricomycetidae</taxon>
        <taxon>Agaricales</taxon>
        <taxon>Marasmiineae</taxon>
        <taxon>Omphalotaceae</taxon>
        <taxon>Lentinula</taxon>
    </lineage>
</organism>
<gene>
    <name evidence="1" type="ORF">F5050DRAFT_1812853</name>
</gene>
<reference evidence="1" key="1">
    <citation type="submission" date="2022-08" db="EMBL/GenBank/DDBJ databases">
        <authorList>
            <consortium name="DOE Joint Genome Institute"/>
            <person name="Min B."/>
            <person name="Riley R."/>
            <person name="Sierra-Patev S."/>
            <person name="Naranjo-Ortiz M."/>
            <person name="Looney B."/>
            <person name="Konkel Z."/>
            <person name="Slot J.C."/>
            <person name="Sakamoto Y."/>
            <person name="Steenwyk J.L."/>
            <person name="Rokas A."/>
            <person name="Carro J."/>
            <person name="Camarero S."/>
            <person name="Ferreira P."/>
            <person name="Molpeceres G."/>
            <person name="Ruiz-Duenas F.J."/>
            <person name="Serrano A."/>
            <person name="Henrissat B."/>
            <person name="Drula E."/>
            <person name="Hughes K.W."/>
            <person name="Mata J.L."/>
            <person name="Ishikawa N.K."/>
            <person name="Vargas-Isla R."/>
            <person name="Ushijima S."/>
            <person name="Smith C.A."/>
            <person name="Ahrendt S."/>
            <person name="Andreopoulos W."/>
            <person name="He G."/>
            <person name="Labutti K."/>
            <person name="Lipzen A."/>
            <person name="Ng V."/>
            <person name="Sandor L."/>
            <person name="Barry K."/>
            <person name="Martinez A.T."/>
            <person name="Xiao Y."/>
            <person name="Gibbons J.G."/>
            <person name="Terashima K."/>
            <person name="Hibbett D.S."/>
            <person name="Grigoriev I.V."/>
        </authorList>
    </citation>
    <scope>NUCLEOTIDE SEQUENCE</scope>
    <source>
        <strain evidence="1">TFB10827</strain>
    </source>
</reference>
<keyword evidence="2" id="KW-1185">Reference proteome</keyword>
<sequence>MDTAPAPYARQDFLFVLKDFFEGQGIPCPIAFQAIAGRINPRISLKEAEEDPSFRIRSFCWAVSGAPFLPPGRRELKVILVSDDNRSYLNGQETSRTEALHLGVHSYKTCFQEVRIPISFLIKLLTFDYNPGLEPDNARDAIHFWFFQQTLEAIGSHTFN</sequence>
<name>A0ABQ8PXP3_9AGAR</name>
<evidence type="ECO:0000313" key="2">
    <source>
        <dbReference type="Proteomes" id="UP001163828"/>
    </source>
</evidence>
<comment type="caution">
    <text evidence="1">The sequence shown here is derived from an EMBL/GenBank/DDBJ whole genome shotgun (WGS) entry which is preliminary data.</text>
</comment>
<evidence type="ECO:0000313" key="1">
    <source>
        <dbReference type="EMBL" id="KAJ3991166.1"/>
    </source>
</evidence>